<dbReference type="RefSeq" id="WP_129436470.1">
    <property type="nucleotide sequence ID" value="NZ_SBKO01000005.1"/>
</dbReference>
<dbReference type="EMBL" id="SBKO01000005">
    <property type="protein sequence ID" value="RXR17352.1"/>
    <property type="molecule type" value="Genomic_DNA"/>
</dbReference>
<dbReference type="AlphaFoldDB" id="A0A4Q1K0J6"/>
<feature type="domain" description="TIR" evidence="1">
    <location>
        <begin position="41"/>
        <end position="136"/>
    </location>
</feature>
<dbReference type="GO" id="GO:0007165">
    <property type="term" value="P:signal transduction"/>
    <property type="evidence" value="ECO:0007669"/>
    <property type="project" value="InterPro"/>
</dbReference>
<comment type="caution">
    <text evidence="2">The sequence shown here is derived from an EMBL/GenBank/DDBJ whole genome shotgun (WGS) entry which is preliminary data.</text>
</comment>
<gene>
    <name evidence="2" type="ORF">EQG63_11225</name>
</gene>
<reference evidence="3" key="1">
    <citation type="submission" date="2019-01" db="EMBL/GenBank/DDBJ databases">
        <title>Cytophagaceae bacterium strain CAR-16.</title>
        <authorList>
            <person name="Chen W.-M."/>
        </authorList>
    </citation>
    <scope>NUCLEOTIDE SEQUENCE [LARGE SCALE GENOMIC DNA]</scope>
    <source>
        <strain evidence="3">LLJ-11</strain>
    </source>
</reference>
<proteinExistence type="predicted"/>
<evidence type="ECO:0000259" key="1">
    <source>
        <dbReference type="Pfam" id="PF13676"/>
    </source>
</evidence>
<dbReference type="SUPFAM" id="SSF52200">
    <property type="entry name" value="Toll/Interleukin receptor TIR domain"/>
    <property type="match status" value="1"/>
</dbReference>
<accession>A0A4Q1K0J6</accession>
<organism evidence="2 3">
    <name type="scientific">Flavobacterium amnicola</name>
    <dbReference type="NCBI Taxonomy" id="2506422"/>
    <lineage>
        <taxon>Bacteria</taxon>
        <taxon>Pseudomonadati</taxon>
        <taxon>Bacteroidota</taxon>
        <taxon>Flavobacteriia</taxon>
        <taxon>Flavobacteriales</taxon>
        <taxon>Flavobacteriaceae</taxon>
        <taxon>Flavobacterium</taxon>
    </lineage>
</organism>
<dbReference type="Proteomes" id="UP000290283">
    <property type="component" value="Unassembled WGS sequence"/>
</dbReference>
<dbReference type="InterPro" id="IPR000157">
    <property type="entry name" value="TIR_dom"/>
</dbReference>
<evidence type="ECO:0000313" key="3">
    <source>
        <dbReference type="Proteomes" id="UP000290283"/>
    </source>
</evidence>
<dbReference type="OrthoDB" id="9810385at2"/>
<protein>
    <submittedName>
        <fullName evidence="2">TIR domain-containing protein</fullName>
    </submittedName>
</protein>
<keyword evidence="3" id="KW-1185">Reference proteome</keyword>
<name>A0A4Q1K0J6_9FLAO</name>
<dbReference type="Pfam" id="PF13676">
    <property type="entry name" value="TIR_2"/>
    <property type="match status" value="1"/>
</dbReference>
<dbReference type="Gene3D" id="3.40.50.10140">
    <property type="entry name" value="Toll/interleukin-1 receptor homology (TIR) domain"/>
    <property type="match status" value="1"/>
</dbReference>
<evidence type="ECO:0000313" key="2">
    <source>
        <dbReference type="EMBL" id="RXR17352.1"/>
    </source>
</evidence>
<sequence>MSILSKSELIGFRNSTRTFSKGINESLSEFINESKVNKVTVFLSHKHDERSELDAAISFLKRNGVSVYVDWLDEGMPKYTSGKTAERIKNKIKENKKFIFLATEGAINSKWCNWELGFGDAHKYIDNIAVFPVRENGTTFTGSEYLQIYPRIEYVAPNSVSRQIGGYFTSGYYVITPADSKGISRYHKLEDWLNR</sequence>
<dbReference type="InterPro" id="IPR035897">
    <property type="entry name" value="Toll_tir_struct_dom_sf"/>
</dbReference>